<evidence type="ECO:0000313" key="8">
    <source>
        <dbReference type="EMBL" id="MDK7186787.1"/>
    </source>
</evidence>
<evidence type="ECO:0000256" key="6">
    <source>
        <dbReference type="SAM" id="Phobius"/>
    </source>
</evidence>
<evidence type="ECO:0000256" key="4">
    <source>
        <dbReference type="ARBA" id="ARBA00022989"/>
    </source>
</evidence>
<feature type="transmembrane region" description="Helical" evidence="6">
    <location>
        <begin position="146"/>
        <end position="169"/>
    </location>
</feature>
<dbReference type="AlphaFoldDB" id="A0AAJ1Q345"/>
<dbReference type="Pfam" id="PF07690">
    <property type="entry name" value="MFS_1"/>
    <property type="match status" value="1"/>
</dbReference>
<accession>A0AAJ1Q345</accession>
<dbReference type="InterPro" id="IPR011701">
    <property type="entry name" value="MFS"/>
</dbReference>
<sequence length="427" mass="46724">MTHERSQITNEQRSKMKRYAWQSYTILAVIYLFVAFHRNSPGVLKGPIQETFNANTQEFALVTSFFFYPYLLMQLPAGILTDKFGPKRIVLFFTSITAIGSLLFGFSSTITMTYLARAMVGLGVSTVFIGLIKIQSTWFPSSKQAFMIGVTGIAANLGALCAQTPLVWLSEALGWRMTFIALGVITAIFVLLVALLVKEKPSDVGLPSMAELEGRVVNRQPVKVSQGLKSVLSNRNTWLAAFVFLGLYTGYIVLFGAFGSAFIQEFYQVELSQASAYLMIATVGALVAGLVIGTVSDSLKKRKLPIIVFMLLTLVAWVVFVYVKLPISLLMVLMFVLGFVMSAFVLCWTIANETNDPRFAGISSAVVNTIGYLGSAIAPSVMANIIDNQPGHYGYQQAFLVIIVLIAIGTVLSFFLPETNAENISGH</sequence>
<dbReference type="RefSeq" id="WP_016647579.1">
    <property type="nucleotide sequence ID" value="NZ_JASOOE010000003.1"/>
</dbReference>
<feature type="transmembrane region" description="Helical" evidence="6">
    <location>
        <begin position="274"/>
        <end position="292"/>
    </location>
</feature>
<gene>
    <name evidence="8" type="ORF">QP433_02210</name>
</gene>
<comment type="subcellular location">
    <subcellularLocation>
        <location evidence="1">Cell membrane</location>
        <topology evidence="1">Multi-pass membrane protein</topology>
    </subcellularLocation>
</comment>
<dbReference type="GO" id="GO:0005886">
    <property type="term" value="C:plasma membrane"/>
    <property type="evidence" value="ECO:0007669"/>
    <property type="project" value="UniProtKB-SubCell"/>
</dbReference>
<keyword evidence="2" id="KW-0813">Transport</keyword>
<dbReference type="Gene3D" id="1.20.1250.20">
    <property type="entry name" value="MFS general substrate transporter like domains"/>
    <property type="match status" value="2"/>
</dbReference>
<name>A0AAJ1Q345_9LACT</name>
<feature type="transmembrane region" description="Helical" evidence="6">
    <location>
        <begin position="329"/>
        <end position="350"/>
    </location>
</feature>
<dbReference type="SUPFAM" id="SSF103473">
    <property type="entry name" value="MFS general substrate transporter"/>
    <property type="match status" value="1"/>
</dbReference>
<evidence type="ECO:0000256" key="1">
    <source>
        <dbReference type="ARBA" id="ARBA00004651"/>
    </source>
</evidence>
<evidence type="ECO:0000313" key="9">
    <source>
        <dbReference type="Proteomes" id="UP001229251"/>
    </source>
</evidence>
<evidence type="ECO:0000256" key="3">
    <source>
        <dbReference type="ARBA" id="ARBA00022692"/>
    </source>
</evidence>
<dbReference type="GO" id="GO:0061513">
    <property type="term" value="F:glucose 6-phosphate:phosphate antiporter activity"/>
    <property type="evidence" value="ECO:0007669"/>
    <property type="project" value="TreeGrafter"/>
</dbReference>
<feature type="transmembrane region" description="Helical" evidence="6">
    <location>
        <begin position="59"/>
        <end position="77"/>
    </location>
</feature>
<feature type="transmembrane region" description="Helical" evidence="6">
    <location>
        <begin position="398"/>
        <end position="416"/>
    </location>
</feature>
<reference evidence="8" key="1">
    <citation type="submission" date="2023-05" db="EMBL/GenBank/DDBJ databases">
        <title>Cataloging the Phylogenetic Diversity of Human Bladder Bacteria.</title>
        <authorList>
            <person name="Du J."/>
        </authorList>
    </citation>
    <scope>NUCLEOTIDE SEQUENCE</scope>
    <source>
        <strain evidence="8">UMB1231</strain>
    </source>
</reference>
<dbReference type="PANTHER" id="PTHR43826:SF8">
    <property type="entry name" value="MAJOR FACILITATOR SUPERFAMILY (MFS) PROFILE DOMAIN-CONTAINING PROTEIN"/>
    <property type="match status" value="1"/>
</dbReference>
<dbReference type="PIRSF" id="PIRSF002808">
    <property type="entry name" value="Hexose_phosphate_transp"/>
    <property type="match status" value="1"/>
</dbReference>
<dbReference type="InterPro" id="IPR000849">
    <property type="entry name" value="Sugar_P_transporter"/>
</dbReference>
<keyword evidence="5 6" id="KW-0472">Membrane</keyword>
<feature type="transmembrane region" description="Helical" evidence="6">
    <location>
        <begin position="304"/>
        <end position="323"/>
    </location>
</feature>
<dbReference type="InterPro" id="IPR020846">
    <property type="entry name" value="MFS_dom"/>
</dbReference>
<organism evidence="8 9">
    <name type="scientific">Facklamia hominis</name>
    <dbReference type="NCBI Taxonomy" id="178214"/>
    <lineage>
        <taxon>Bacteria</taxon>
        <taxon>Bacillati</taxon>
        <taxon>Bacillota</taxon>
        <taxon>Bacilli</taxon>
        <taxon>Lactobacillales</taxon>
        <taxon>Aerococcaceae</taxon>
        <taxon>Facklamia</taxon>
    </lineage>
</organism>
<dbReference type="PROSITE" id="PS50850">
    <property type="entry name" value="MFS"/>
    <property type="match status" value="1"/>
</dbReference>
<proteinExistence type="predicted"/>
<comment type="caution">
    <text evidence="8">The sequence shown here is derived from an EMBL/GenBank/DDBJ whole genome shotgun (WGS) entry which is preliminary data.</text>
</comment>
<feature type="transmembrane region" description="Helical" evidence="6">
    <location>
        <begin position="175"/>
        <end position="197"/>
    </location>
</feature>
<feature type="transmembrane region" description="Helical" evidence="6">
    <location>
        <begin position="21"/>
        <end position="39"/>
    </location>
</feature>
<feature type="transmembrane region" description="Helical" evidence="6">
    <location>
        <begin position="362"/>
        <end position="386"/>
    </location>
</feature>
<evidence type="ECO:0000256" key="5">
    <source>
        <dbReference type="ARBA" id="ARBA00023136"/>
    </source>
</evidence>
<keyword evidence="3 6" id="KW-0812">Transmembrane</keyword>
<protein>
    <submittedName>
        <fullName evidence="8">MFS transporter</fullName>
    </submittedName>
</protein>
<dbReference type="PANTHER" id="PTHR43826">
    <property type="entry name" value="GLUCOSE-6-PHOSPHATE EXCHANGER SLC37A4"/>
    <property type="match status" value="1"/>
</dbReference>
<keyword evidence="4 6" id="KW-1133">Transmembrane helix</keyword>
<feature type="transmembrane region" description="Helical" evidence="6">
    <location>
        <begin position="238"/>
        <end position="262"/>
    </location>
</feature>
<evidence type="ECO:0000259" key="7">
    <source>
        <dbReference type="PROSITE" id="PS50850"/>
    </source>
</evidence>
<dbReference type="InterPro" id="IPR051337">
    <property type="entry name" value="OPA_Antiporter"/>
</dbReference>
<dbReference type="Proteomes" id="UP001229251">
    <property type="component" value="Unassembled WGS sequence"/>
</dbReference>
<dbReference type="GO" id="GO:0035435">
    <property type="term" value="P:phosphate ion transmembrane transport"/>
    <property type="evidence" value="ECO:0007669"/>
    <property type="project" value="TreeGrafter"/>
</dbReference>
<dbReference type="InterPro" id="IPR036259">
    <property type="entry name" value="MFS_trans_sf"/>
</dbReference>
<feature type="transmembrane region" description="Helical" evidence="6">
    <location>
        <begin position="114"/>
        <end position="134"/>
    </location>
</feature>
<evidence type="ECO:0000256" key="2">
    <source>
        <dbReference type="ARBA" id="ARBA00022448"/>
    </source>
</evidence>
<feature type="domain" description="Major facilitator superfamily (MFS) profile" evidence="7">
    <location>
        <begin position="23"/>
        <end position="421"/>
    </location>
</feature>
<dbReference type="EMBL" id="JASOOE010000003">
    <property type="protein sequence ID" value="MDK7186787.1"/>
    <property type="molecule type" value="Genomic_DNA"/>
</dbReference>
<feature type="transmembrane region" description="Helical" evidence="6">
    <location>
        <begin position="89"/>
        <end position="108"/>
    </location>
</feature>